<name>A0A6F9DK11_9ASCI</name>
<dbReference type="Gene3D" id="2.60.120.200">
    <property type="match status" value="1"/>
</dbReference>
<evidence type="ECO:0000256" key="7">
    <source>
        <dbReference type="ARBA" id="ARBA00023136"/>
    </source>
</evidence>
<feature type="transmembrane region" description="Helical" evidence="11">
    <location>
        <begin position="1239"/>
        <end position="1263"/>
    </location>
</feature>
<dbReference type="InterPro" id="IPR017983">
    <property type="entry name" value="GPCR_2_secretin-like_CS"/>
</dbReference>
<dbReference type="SUPFAM" id="SSF49899">
    <property type="entry name" value="Concanavalin A-like lectins/glucanases"/>
    <property type="match status" value="1"/>
</dbReference>
<evidence type="ECO:0000259" key="15">
    <source>
        <dbReference type="PROSITE" id="PS50261"/>
    </source>
</evidence>
<dbReference type="InterPro" id="IPR017981">
    <property type="entry name" value="GPCR_2-like_7TM"/>
</dbReference>
<dbReference type="GO" id="GO:0007189">
    <property type="term" value="P:adenylate cyclase-activating G protein-coupled receptor signaling pathway"/>
    <property type="evidence" value="ECO:0007669"/>
    <property type="project" value="TreeGrafter"/>
</dbReference>
<evidence type="ECO:0000256" key="9">
    <source>
        <dbReference type="PROSITE-ProRule" id="PRU00122"/>
    </source>
</evidence>
<feature type="compositionally biased region" description="Polar residues" evidence="10">
    <location>
        <begin position="1620"/>
        <end position="1641"/>
    </location>
</feature>
<feature type="region of interest" description="Disordered" evidence="10">
    <location>
        <begin position="228"/>
        <end position="247"/>
    </location>
</feature>
<sequence>MKMLIFVVAATVSYGFDLVGAVHPVRLQRDSYAKIPLQSFSNHWDRNNSVKNIQVTLQFYENSGTLLHLEGNGNYVSVTLKEGFVHILFGKQNGQPENDFIINDVSLTMDQVHVISVHLQGQNITTVVDNKMAKQFPTAEEQFNLNQASVLHIGDSQQTEGQSSTLPSCLQSVVLNGQYLMPPSDAAESRNLGSCFERFATACSQNYCADGGICYKTIECNEHITVEESRGKTPTSSNSSKSQIDDFTEQGGEEQWKEYKIGKLMYVHGFWAGCDAPTTNQTSRIENGNFSLQFNTGSGFYDYRENNKVKVFYLSRTSFLSWPVIATGVKVRVAVRNTFCHLTIRFRGCSVNENKFENNEYMRLNEWKVLIQTTMASLNDTLTSTGVINHAYDTPRTQSASEIKTKWLDMLPAYYNFSLSWKVKFIDGKSGRNIVAWLTSSSECQVAMDKYNLLQELLVLARGQTEMTSCEWERSGEIINANMDLNDLLVRVSIRRDFQATDAFDQLSNLASEAVLTLHPLVGDSLEECATACLKHTTNSCFGFQFLSNSNKSAQCQVFVTNIDLKILKPFLGVQLFILKDRFKPLLPLREFPKRDEALMNSDTGYECQCVNGMIGARCDNNSIHDYTYHVTISEEQAATELECPSSNVTRFVIKIQFSLGEISAVEKNPRVVHVVRALCNNKQNCTVSVEAINSLLPSSERRTKFLEIRYVCVRRNVTASTNKSSVMVSHTLATTAASSVTTTPSTEKEDTTLCDNCGEDTNFEVFENKHRVQPESGSFFLNLFEKPKETQSVMTSQETTTSMTTMTTQSPLETTTLVTSSYSTMPEVTTTYVRKTTANETAPPTSTVENLCTNFGKRLSETTYDTNEDESECPQGAETIKRFLCLKNDQNLFKPVIKTECISKKTIQLSSELDQLTEGKVSGRNVLQKVAERQTEVLTSQNDDVLPADIIENTKILQRIVYLQTEMNDETKSPEINLNVSESIFKSVDILLDGGLHSTWKKIAKEKRSSVADDLTQAVDNVGFLIAQNMNESKTTETRITNNTAIQVVALQPKSTLKTDAGRINFPEESVSINNENWMDGAGTIGVPFSTDSEEKQNFVFAVYNSLDSLLGDSYEDGDSTKEEFLDNETGIFHNQNRSKYVVNSCVISASVRPLPRDLIAQKKINIVLRHRKPSHAPTKCAFWKVGETDTESGRWSSDGCQVLSRNETHTKCECDHLTNFAILMNVAGVKLGKTDDFILSILTWVGCSMSIVCLVTCLFCFNGLRGLRSIRNSIHKNLCVTLALGQTIFLAGVDQTDRRLLCTFIAATLHYLFLSVFCWMSIEGLHLYVSLVQVFEIDKRSRLAAYYVFAYGAPALVVAVSAGIRYDGFGSDESCWLKAKDDYLIWSFVGPALAVICVNIGFFIVALKVMRAHRITTPAHRTRLAKAKTWIKGSSVLLCLLGITWIFGVFYVDDKTVVMAYIFTVCNALQGVFIFIFHCLMNDRVRAELSKYLRRSNCCPSCVRRRYHVTSSVTARSAYVTTASFGVKSRNTSSGVRENSSQTIKSSSWIKVKTPGAKLRKIVERQDTPYWSSDSPQNIDSNDKATNTPDDNNEVEDVPYFGLTVTNHDAMKVEEIDNGTSSTPSTNQQVDTVNSSTAEGISDPGHDDSDCSGRLNTDSSPSKSPSPLPSHEQGQNGRHDALLRHHSMPVPSRGRSVENSPRHERTIDDSLLFFNLDLSLNLQNLRM</sequence>
<accession>A0A6F9DK11</accession>
<feature type="domain" description="Laminin G" evidence="13">
    <location>
        <begin position="22"/>
        <end position="195"/>
    </location>
</feature>
<evidence type="ECO:0000256" key="3">
    <source>
        <dbReference type="ARBA" id="ARBA00022475"/>
    </source>
</evidence>
<dbReference type="PANTHER" id="PTHR12011:SF471">
    <property type="entry name" value="G-PROTEIN COUPLED RECEPTORS FAMILY 2 PROFILE 2 DOMAIN-CONTAINING PROTEIN"/>
    <property type="match status" value="1"/>
</dbReference>
<evidence type="ECO:0000259" key="13">
    <source>
        <dbReference type="PROSITE" id="PS50025"/>
    </source>
</evidence>
<evidence type="ECO:0000256" key="1">
    <source>
        <dbReference type="ARBA" id="ARBA00002066"/>
    </source>
</evidence>
<dbReference type="EMBL" id="LR787617">
    <property type="protein sequence ID" value="CAB3263479.1"/>
    <property type="molecule type" value="mRNA"/>
</dbReference>
<keyword evidence="3" id="KW-1003">Cell membrane</keyword>
<evidence type="ECO:0000256" key="12">
    <source>
        <dbReference type="SAM" id="SignalP"/>
    </source>
</evidence>
<dbReference type="PROSITE" id="PS50261">
    <property type="entry name" value="G_PROTEIN_RECEP_F2_4"/>
    <property type="match status" value="1"/>
</dbReference>
<feature type="transmembrane region" description="Helical" evidence="11">
    <location>
        <begin position="1432"/>
        <end position="1454"/>
    </location>
</feature>
<feature type="region of interest" description="Disordered" evidence="10">
    <location>
        <begin position="1618"/>
        <end position="1679"/>
    </location>
</feature>
<dbReference type="InterPro" id="IPR000203">
    <property type="entry name" value="GPS"/>
</dbReference>
<comment type="caution">
    <text evidence="9">Lacks conserved residue(s) required for the propagation of feature annotation.</text>
</comment>
<dbReference type="Pfam" id="PF02210">
    <property type="entry name" value="Laminin_G_2"/>
    <property type="match status" value="1"/>
</dbReference>
<dbReference type="GO" id="GO:0004930">
    <property type="term" value="F:G protein-coupled receptor activity"/>
    <property type="evidence" value="ECO:0007669"/>
    <property type="project" value="InterPro"/>
</dbReference>
<comment type="subcellular location">
    <subcellularLocation>
        <location evidence="2">Cell membrane</location>
        <topology evidence="2">Multi-pass membrane protein</topology>
    </subcellularLocation>
</comment>
<evidence type="ECO:0000256" key="8">
    <source>
        <dbReference type="ARBA" id="ARBA00023157"/>
    </source>
</evidence>
<organism evidence="16">
    <name type="scientific">Phallusia mammillata</name>
    <dbReference type="NCBI Taxonomy" id="59560"/>
    <lineage>
        <taxon>Eukaryota</taxon>
        <taxon>Metazoa</taxon>
        <taxon>Chordata</taxon>
        <taxon>Tunicata</taxon>
        <taxon>Ascidiacea</taxon>
        <taxon>Phlebobranchia</taxon>
        <taxon>Ascidiidae</taxon>
        <taxon>Phallusia</taxon>
    </lineage>
</organism>
<proteinExistence type="evidence at transcript level"/>
<dbReference type="CDD" id="cd22823">
    <property type="entry name" value="Gal_Rha_Lectin"/>
    <property type="match status" value="1"/>
</dbReference>
<dbReference type="SMART" id="SM00303">
    <property type="entry name" value="GPS"/>
    <property type="match status" value="1"/>
</dbReference>
<dbReference type="Pfam" id="PF16489">
    <property type="entry name" value="GAIN"/>
    <property type="match status" value="1"/>
</dbReference>
<evidence type="ECO:0000256" key="10">
    <source>
        <dbReference type="SAM" id="MobiDB-lite"/>
    </source>
</evidence>
<reference evidence="16" key="1">
    <citation type="submission" date="2020-04" db="EMBL/GenBank/DDBJ databases">
        <authorList>
            <person name="Neveu A P."/>
        </authorList>
    </citation>
    <scope>NUCLEOTIDE SEQUENCE</scope>
    <source>
        <tissue evidence="16">Whole embryo</tissue>
    </source>
</reference>
<dbReference type="InterPro" id="IPR032471">
    <property type="entry name" value="AGRL2-4_GAIN_subdom_A"/>
</dbReference>
<dbReference type="CDD" id="cd15440">
    <property type="entry name" value="7tmB2_latrophilin-like_invertebrate"/>
    <property type="match status" value="1"/>
</dbReference>
<evidence type="ECO:0000256" key="11">
    <source>
        <dbReference type="SAM" id="Phobius"/>
    </source>
</evidence>
<keyword evidence="6 11" id="KW-1133">Transmembrane helix</keyword>
<feature type="transmembrane region" description="Helical" evidence="11">
    <location>
        <begin position="1345"/>
        <end position="1366"/>
    </location>
</feature>
<feature type="compositionally biased region" description="Polar residues" evidence="10">
    <location>
        <begin position="232"/>
        <end position="242"/>
    </location>
</feature>
<keyword evidence="7 11" id="KW-0472">Membrane</keyword>
<dbReference type="Pfam" id="PF01825">
    <property type="entry name" value="GPS"/>
    <property type="match status" value="1"/>
</dbReference>
<protein>
    <submittedName>
        <fullName evidence="16">Latrophilin-2</fullName>
    </submittedName>
</protein>
<dbReference type="InterPro" id="IPR057244">
    <property type="entry name" value="GAIN_B"/>
</dbReference>
<feature type="region of interest" description="Disordered" evidence="10">
    <location>
        <begin position="1565"/>
        <end position="1599"/>
    </location>
</feature>
<feature type="domain" description="GAIN-B" evidence="14">
    <location>
        <begin position="1036"/>
        <end position="1232"/>
    </location>
</feature>
<dbReference type="PROSITE" id="PS00650">
    <property type="entry name" value="G_PROTEIN_RECEP_F2_2"/>
    <property type="match status" value="1"/>
</dbReference>
<dbReference type="PRINTS" id="PR00249">
    <property type="entry name" value="GPCRSECRETIN"/>
</dbReference>
<evidence type="ECO:0000259" key="14">
    <source>
        <dbReference type="PROSITE" id="PS50221"/>
    </source>
</evidence>
<feature type="compositionally biased region" description="Polar residues" evidence="10">
    <location>
        <begin position="1571"/>
        <end position="1592"/>
    </location>
</feature>
<dbReference type="InterPro" id="IPR001791">
    <property type="entry name" value="Laminin_G"/>
</dbReference>
<dbReference type="Gene3D" id="1.20.1070.10">
    <property type="entry name" value="Rhodopsin 7-helix transmembrane proteins"/>
    <property type="match status" value="1"/>
</dbReference>
<evidence type="ECO:0000256" key="2">
    <source>
        <dbReference type="ARBA" id="ARBA00004651"/>
    </source>
</evidence>
<dbReference type="InterPro" id="IPR000832">
    <property type="entry name" value="GPCR_2_secretin-like"/>
</dbReference>
<evidence type="ECO:0000256" key="6">
    <source>
        <dbReference type="ARBA" id="ARBA00022989"/>
    </source>
</evidence>
<dbReference type="InterPro" id="IPR013320">
    <property type="entry name" value="ConA-like_dom_sf"/>
</dbReference>
<feature type="domain" description="G-protein coupled receptors family 2 profile 2" evidence="15">
    <location>
        <begin position="1241"/>
        <end position="1484"/>
    </location>
</feature>
<feature type="transmembrane region" description="Helical" evidence="11">
    <location>
        <begin position="1386"/>
        <end position="1411"/>
    </location>
</feature>
<dbReference type="Gene3D" id="2.60.220.50">
    <property type="match status" value="1"/>
</dbReference>
<dbReference type="PROSITE" id="PS50221">
    <property type="entry name" value="GAIN_B"/>
    <property type="match status" value="1"/>
</dbReference>
<evidence type="ECO:0000313" key="16">
    <source>
        <dbReference type="EMBL" id="CAB3263479.1"/>
    </source>
</evidence>
<feature type="region of interest" description="Disordered" evidence="10">
    <location>
        <begin position="791"/>
        <end position="811"/>
    </location>
</feature>
<dbReference type="SUPFAM" id="SSF81321">
    <property type="entry name" value="Family A G protein-coupled receptor-like"/>
    <property type="match status" value="1"/>
</dbReference>
<feature type="transmembrane region" description="Helical" evidence="11">
    <location>
        <begin position="1306"/>
        <end position="1324"/>
    </location>
</feature>
<dbReference type="FunFam" id="1.20.1070.10:FF:000200">
    <property type="entry name" value="Adhesion G protein-coupled receptor L3"/>
    <property type="match status" value="1"/>
</dbReference>
<dbReference type="GO" id="GO:0005886">
    <property type="term" value="C:plasma membrane"/>
    <property type="evidence" value="ECO:0007669"/>
    <property type="project" value="UniProtKB-SubCell"/>
</dbReference>
<keyword evidence="4 11" id="KW-0812">Transmembrane</keyword>
<dbReference type="InterPro" id="IPR048072">
    <property type="entry name" value="7tmB2_latrophilin-like"/>
</dbReference>
<keyword evidence="8" id="KW-1015">Disulfide bond</keyword>
<dbReference type="Pfam" id="PF00002">
    <property type="entry name" value="7tm_2"/>
    <property type="match status" value="1"/>
</dbReference>
<feature type="signal peptide" evidence="12">
    <location>
        <begin position="1"/>
        <end position="15"/>
    </location>
</feature>
<dbReference type="PANTHER" id="PTHR12011">
    <property type="entry name" value="ADHESION G-PROTEIN COUPLED RECEPTOR"/>
    <property type="match status" value="1"/>
</dbReference>
<dbReference type="PROSITE" id="PS50025">
    <property type="entry name" value="LAM_G_DOMAIN"/>
    <property type="match status" value="1"/>
</dbReference>
<keyword evidence="5 12" id="KW-0732">Signal</keyword>
<evidence type="ECO:0000256" key="5">
    <source>
        <dbReference type="ARBA" id="ARBA00022729"/>
    </source>
</evidence>
<dbReference type="CDD" id="cd00110">
    <property type="entry name" value="LamG"/>
    <property type="match status" value="1"/>
</dbReference>
<gene>
    <name evidence="16" type="primary">Lphn2</name>
</gene>
<feature type="transmembrane region" description="Helical" evidence="11">
    <location>
        <begin position="1275"/>
        <end position="1294"/>
    </location>
</feature>
<evidence type="ECO:0000256" key="4">
    <source>
        <dbReference type="ARBA" id="ARBA00022692"/>
    </source>
</evidence>
<feature type="transmembrane region" description="Helical" evidence="11">
    <location>
        <begin position="1460"/>
        <end position="1483"/>
    </location>
</feature>
<feature type="chain" id="PRO_5026109095" evidence="12">
    <location>
        <begin position="16"/>
        <end position="1729"/>
    </location>
</feature>
<dbReference type="GO" id="GO:0007166">
    <property type="term" value="P:cell surface receptor signaling pathway"/>
    <property type="evidence" value="ECO:0007669"/>
    <property type="project" value="InterPro"/>
</dbReference>
<comment type="function">
    <text evidence="1">Receptor that may have an important role in cell/cell signaling during nervous system formation.</text>
</comment>
<dbReference type="InterPro" id="IPR046338">
    <property type="entry name" value="GAIN_dom_sf"/>
</dbReference>